<comment type="caution">
    <text evidence="2">The sequence shown here is derived from an EMBL/GenBank/DDBJ whole genome shotgun (WGS) entry which is preliminary data.</text>
</comment>
<gene>
    <name evidence="2" type="ORF">F7D95_02270</name>
</gene>
<organism evidence="2 3">
    <name type="scientific">Segatella copri</name>
    <dbReference type="NCBI Taxonomy" id="165179"/>
    <lineage>
        <taxon>Bacteria</taxon>
        <taxon>Pseudomonadati</taxon>
        <taxon>Bacteroidota</taxon>
        <taxon>Bacteroidia</taxon>
        <taxon>Bacteroidales</taxon>
        <taxon>Prevotellaceae</taxon>
        <taxon>Segatella</taxon>
    </lineage>
</organism>
<dbReference type="EMBL" id="VZCW01000050">
    <property type="protein sequence ID" value="MQN11666.1"/>
    <property type="molecule type" value="Genomic_DNA"/>
</dbReference>
<keyword evidence="1" id="KW-0812">Transmembrane</keyword>
<protein>
    <submittedName>
        <fullName evidence="2">Uncharacterized protein</fullName>
    </submittedName>
</protein>
<feature type="transmembrane region" description="Helical" evidence="1">
    <location>
        <begin position="58"/>
        <end position="86"/>
    </location>
</feature>
<feature type="transmembrane region" description="Helical" evidence="1">
    <location>
        <begin position="92"/>
        <end position="112"/>
    </location>
</feature>
<dbReference type="AlphaFoldDB" id="A0AA90UDL2"/>
<dbReference type="RefSeq" id="WP_153127799.1">
    <property type="nucleotide sequence ID" value="NZ_CP137557.1"/>
</dbReference>
<evidence type="ECO:0000256" key="1">
    <source>
        <dbReference type="SAM" id="Phobius"/>
    </source>
</evidence>
<keyword evidence="1" id="KW-0472">Membrane</keyword>
<proteinExistence type="predicted"/>
<feature type="transmembrane region" description="Helical" evidence="1">
    <location>
        <begin position="133"/>
        <end position="155"/>
    </location>
</feature>
<keyword evidence="1" id="KW-1133">Transmembrane helix</keyword>
<evidence type="ECO:0000313" key="2">
    <source>
        <dbReference type="EMBL" id="MQN11666.1"/>
    </source>
</evidence>
<sequence>MKKRNYLGTFVYYYNILNYVISDMLSQWDLAIDAKITFGKNILGHNDKKRLRRDSLWVANNHSIAIIGVLSAPIALLFMVLVSLFLGHKITACYIVLILFCLSLYIMSISKYDHCYFEYFESIRDINIKKWRYQCLMFAIADMIVGAVLVCVLIHI</sequence>
<name>A0AA90UDL2_9BACT</name>
<reference evidence="3" key="1">
    <citation type="submission" date="2019-09" db="EMBL/GenBank/DDBJ databases">
        <title>Distinct polysaccharide growth profiles of human intestinal Prevotella copri isolates.</title>
        <authorList>
            <person name="Fehlner-Peach H."/>
            <person name="Magnabosco C."/>
            <person name="Raghavan V."/>
            <person name="Scher J.U."/>
            <person name="Tett A."/>
            <person name="Cox L.M."/>
            <person name="Gottsegen C."/>
            <person name="Watters A."/>
            <person name="Wiltshire- Gordon J.D."/>
            <person name="Segata N."/>
            <person name="Bonneau R."/>
            <person name="Littman D.R."/>
        </authorList>
    </citation>
    <scope>NUCLEOTIDE SEQUENCE [LARGE SCALE GENOMIC DNA]</scope>
    <source>
        <strain evidence="3">iAQ1179</strain>
    </source>
</reference>
<dbReference type="Proteomes" id="UP000442105">
    <property type="component" value="Unassembled WGS sequence"/>
</dbReference>
<evidence type="ECO:0000313" key="3">
    <source>
        <dbReference type="Proteomes" id="UP000442105"/>
    </source>
</evidence>
<accession>A0AA90UDL2</accession>